<proteinExistence type="predicted"/>
<gene>
    <name evidence="1" type="ORF">TAF16_0258</name>
</gene>
<organism evidence="1 2">
    <name type="scientific">Anoxybacillus flavithermus</name>
    <dbReference type="NCBI Taxonomy" id="33934"/>
    <lineage>
        <taxon>Bacteria</taxon>
        <taxon>Bacillati</taxon>
        <taxon>Bacillota</taxon>
        <taxon>Bacilli</taxon>
        <taxon>Bacillales</taxon>
        <taxon>Anoxybacillaceae</taxon>
        <taxon>Anoxybacillus</taxon>
    </lineage>
</organism>
<dbReference type="EMBL" id="LUCQ01000022">
    <property type="protein sequence ID" value="OAO82508.1"/>
    <property type="molecule type" value="Genomic_DNA"/>
</dbReference>
<evidence type="ECO:0000313" key="2">
    <source>
        <dbReference type="Proteomes" id="UP000078336"/>
    </source>
</evidence>
<protein>
    <submittedName>
        <fullName evidence="1">Uncharacterized protein</fullName>
    </submittedName>
</protein>
<keyword evidence="2" id="KW-1185">Reference proteome</keyword>
<reference evidence="1 2" key="1">
    <citation type="submission" date="2016-03" db="EMBL/GenBank/DDBJ databases">
        <title>Spore heat resistance.</title>
        <authorList>
            <person name="Boekhorst J."/>
            <person name="Berendsen E.M."/>
            <person name="Wells-Bennik M.H."/>
            <person name="Kuipers O.P."/>
        </authorList>
    </citation>
    <scope>NUCLEOTIDE SEQUENCE [LARGE SCALE GENOMIC DNA]</scope>
    <source>
        <strain evidence="1 2">AF16</strain>
    </source>
</reference>
<name>A0A178TLJ3_9BACL</name>
<sequence length="37" mass="4393">MRLNLSLFVSSHYKQTKNFVNTNISLLENKFTFFRGP</sequence>
<dbReference type="Proteomes" id="UP000078336">
    <property type="component" value="Unassembled WGS sequence"/>
</dbReference>
<comment type="caution">
    <text evidence="1">The sequence shown here is derived from an EMBL/GenBank/DDBJ whole genome shotgun (WGS) entry which is preliminary data.</text>
</comment>
<accession>A0A178TLJ3</accession>
<evidence type="ECO:0000313" key="1">
    <source>
        <dbReference type="EMBL" id="OAO82508.1"/>
    </source>
</evidence>
<dbReference type="AlphaFoldDB" id="A0A178TLJ3"/>